<feature type="domain" description="EAL" evidence="4">
    <location>
        <begin position="665"/>
        <end position="919"/>
    </location>
</feature>
<dbReference type="InterPro" id="IPR001633">
    <property type="entry name" value="EAL_dom"/>
</dbReference>
<feature type="domain" description="PAS" evidence="2">
    <location>
        <begin position="249"/>
        <end position="294"/>
    </location>
</feature>
<dbReference type="CDD" id="cd01949">
    <property type="entry name" value="GGDEF"/>
    <property type="match status" value="1"/>
</dbReference>
<dbReference type="PANTHER" id="PTHR44757">
    <property type="entry name" value="DIGUANYLATE CYCLASE DGCP"/>
    <property type="match status" value="1"/>
</dbReference>
<protein>
    <submittedName>
        <fullName evidence="7">EAL domain-containing protein</fullName>
    </submittedName>
</protein>
<keyword evidence="8" id="KW-1185">Reference proteome</keyword>
<dbReference type="CDD" id="cd01948">
    <property type="entry name" value="EAL"/>
    <property type="match status" value="1"/>
</dbReference>
<feature type="transmembrane region" description="Helical" evidence="1">
    <location>
        <begin position="142"/>
        <end position="161"/>
    </location>
</feature>
<dbReference type="SMART" id="SM00052">
    <property type="entry name" value="EAL"/>
    <property type="match status" value="1"/>
</dbReference>
<dbReference type="Pfam" id="PF00989">
    <property type="entry name" value="PAS"/>
    <property type="match status" value="1"/>
</dbReference>
<feature type="transmembrane region" description="Helical" evidence="1">
    <location>
        <begin position="6"/>
        <end position="25"/>
    </location>
</feature>
<name>A0A6C0FYQ0_9BACL</name>
<dbReference type="Gene3D" id="3.30.450.20">
    <property type="entry name" value="PAS domain"/>
    <property type="match status" value="2"/>
</dbReference>
<evidence type="ECO:0000313" key="8">
    <source>
        <dbReference type="Proteomes" id="UP000476064"/>
    </source>
</evidence>
<accession>A0A6C0FYQ0</accession>
<keyword evidence="1" id="KW-0472">Membrane</keyword>
<dbReference type="InterPro" id="IPR043128">
    <property type="entry name" value="Rev_trsase/Diguanyl_cyclase"/>
</dbReference>
<dbReference type="PROSITE" id="PS50883">
    <property type="entry name" value="EAL"/>
    <property type="match status" value="1"/>
</dbReference>
<proteinExistence type="predicted"/>
<reference evidence="7 8" key="1">
    <citation type="submission" date="2020-01" db="EMBL/GenBank/DDBJ databases">
        <title>Paenibacillus sp. nov., isolated from tomato rhizosphere.</title>
        <authorList>
            <person name="Weon H.-Y."/>
            <person name="Lee S.A."/>
        </authorList>
    </citation>
    <scope>NUCLEOTIDE SEQUENCE [LARGE SCALE GENOMIC DNA]</scope>
    <source>
        <strain evidence="7 8">12200R-189</strain>
    </source>
</reference>
<dbReference type="InterPro" id="IPR029787">
    <property type="entry name" value="Nucleotide_cyclase"/>
</dbReference>
<keyword evidence="1" id="KW-1133">Transmembrane helix</keyword>
<evidence type="ECO:0000259" key="2">
    <source>
        <dbReference type="PROSITE" id="PS50112"/>
    </source>
</evidence>
<evidence type="ECO:0000256" key="1">
    <source>
        <dbReference type="PROSITE-ProRule" id="PRU00244"/>
    </source>
</evidence>
<feature type="transmembrane region" description="Helical" evidence="1">
    <location>
        <begin position="213"/>
        <end position="231"/>
    </location>
</feature>
<dbReference type="InterPro" id="IPR000700">
    <property type="entry name" value="PAS-assoc_C"/>
</dbReference>
<organism evidence="7 8">
    <name type="scientific">Paenibacillus lycopersici</name>
    <dbReference type="NCBI Taxonomy" id="2704462"/>
    <lineage>
        <taxon>Bacteria</taxon>
        <taxon>Bacillati</taxon>
        <taxon>Bacillota</taxon>
        <taxon>Bacilli</taxon>
        <taxon>Bacillales</taxon>
        <taxon>Paenibacillaceae</taxon>
        <taxon>Paenibacillus</taxon>
    </lineage>
</organism>
<dbReference type="CDD" id="cd00130">
    <property type="entry name" value="PAS"/>
    <property type="match status" value="2"/>
</dbReference>
<dbReference type="PROSITE" id="PS50924">
    <property type="entry name" value="MHYT"/>
    <property type="match status" value="1"/>
</dbReference>
<dbReference type="Pfam" id="PF03707">
    <property type="entry name" value="MHYT"/>
    <property type="match status" value="2"/>
</dbReference>
<comment type="caution">
    <text evidence="1">Lacks conserved residue(s) required for the propagation of feature annotation.</text>
</comment>
<feature type="domain" description="PAC" evidence="3">
    <location>
        <begin position="318"/>
        <end position="368"/>
    </location>
</feature>
<dbReference type="NCBIfam" id="TIGR00254">
    <property type="entry name" value="GGDEF"/>
    <property type="match status" value="1"/>
</dbReference>
<evidence type="ECO:0000313" key="7">
    <source>
        <dbReference type="EMBL" id="QHT62236.1"/>
    </source>
</evidence>
<dbReference type="InterPro" id="IPR035919">
    <property type="entry name" value="EAL_sf"/>
</dbReference>
<feature type="transmembrane region" description="Helical" evidence="1">
    <location>
        <begin position="243"/>
        <end position="260"/>
    </location>
</feature>
<dbReference type="SMART" id="SM00267">
    <property type="entry name" value="GGDEF"/>
    <property type="match status" value="1"/>
</dbReference>
<dbReference type="GO" id="GO:0016020">
    <property type="term" value="C:membrane"/>
    <property type="evidence" value="ECO:0007669"/>
    <property type="project" value="UniProtKB-UniRule"/>
</dbReference>
<dbReference type="Gene3D" id="3.30.70.270">
    <property type="match status" value="1"/>
</dbReference>
<dbReference type="InterPro" id="IPR035965">
    <property type="entry name" value="PAS-like_dom_sf"/>
</dbReference>
<dbReference type="PROSITE" id="PS50887">
    <property type="entry name" value="GGDEF"/>
    <property type="match status" value="1"/>
</dbReference>
<dbReference type="KEGG" id="plyc:GXP70_21135"/>
<dbReference type="Pfam" id="PF13426">
    <property type="entry name" value="PAS_9"/>
    <property type="match status" value="1"/>
</dbReference>
<dbReference type="Pfam" id="PF00990">
    <property type="entry name" value="GGDEF"/>
    <property type="match status" value="1"/>
</dbReference>
<dbReference type="PROSITE" id="PS50112">
    <property type="entry name" value="PAS"/>
    <property type="match status" value="2"/>
</dbReference>
<evidence type="ECO:0000259" key="5">
    <source>
        <dbReference type="PROSITE" id="PS50887"/>
    </source>
</evidence>
<dbReference type="PROSITE" id="PS50113">
    <property type="entry name" value="PAC"/>
    <property type="match status" value="2"/>
</dbReference>
<feature type="transmembrane region" description="Helical" evidence="1">
    <location>
        <begin position="46"/>
        <end position="65"/>
    </location>
</feature>
<dbReference type="Proteomes" id="UP000476064">
    <property type="component" value="Chromosome"/>
</dbReference>
<dbReference type="InterPro" id="IPR052155">
    <property type="entry name" value="Biofilm_reg_signaling"/>
</dbReference>
<feature type="domain" description="MHYT" evidence="6">
    <location>
        <begin position="5"/>
        <end position="193"/>
    </location>
</feature>
<gene>
    <name evidence="7" type="ORF">GXP70_21135</name>
</gene>
<keyword evidence="1" id="KW-0812">Transmembrane</keyword>
<dbReference type="EMBL" id="CP048209">
    <property type="protein sequence ID" value="QHT62236.1"/>
    <property type="molecule type" value="Genomic_DNA"/>
</dbReference>
<feature type="transmembrane region" description="Helical" evidence="1">
    <location>
        <begin position="77"/>
        <end position="97"/>
    </location>
</feature>
<dbReference type="PANTHER" id="PTHR44757:SF2">
    <property type="entry name" value="BIOFILM ARCHITECTURE MAINTENANCE PROTEIN MBAA"/>
    <property type="match status" value="1"/>
</dbReference>
<dbReference type="InterPro" id="IPR000160">
    <property type="entry name" value="GGDEF_dom"/>
</dbReference>
<evidence type="ECO:0000259" key="4">
    <source>
        <dbReference type="PROSITE" id="PS50883"/>
    </source>
</evidence>
<dbReference type="AlphaFoldDB" id="A0A6C0FYQ0"/>
<dbReference type="RefSeq" id="WP_162358670.1">
    <property type="nucleotide sequence ID" value="NZ_CP048209.1"/>
</dbReference>
<sequence>MTYGYSLFLTGLSLLIALLVSYTALNSAKRFPPSNGRKQQFRLIGGAAATSLGIWSMHFIAMLAFRLSQGATYHFDSIGTVLFTILLSFIGTLSGFAAARPGRFKRYKLLGGGAFMGLAFGGMQAIGMSALQGVSVRYSPPLLTLSVMVAIIASITALYLLFHAHRSFWMNGLLLGIVLTGMSYSGMASATLTLHDDGMSMPMNGIHMDNFDLAIYVAFGTIVIFGISLIGSLAGDKRLAERLAWKGSILDSAIGCLIMFDRHGTVIEFNPAAESAFGFERGDVVGRRNIDQLIPRDSGANEQDRRKLAPGSEWLLGERLEATALRADGSELPIEMTVTRIKKERSFAYAVHIRDLTERIRAERVLRESEERYRRLIEYSPEAIFVQQDGLITFVNASVMQMLDFADSSELVGNPMISLIHEDYRAAARRWQERVQAGAQAPEAMELKMIKRCGRPIDIEAKSILFEFEGKPFVQTIARDITEKKQYEDAIKQMAYYDTLTGLPNRNLFHKLIEEALGHARQDGQRFAVMFLDIDRFKIINDTMGHPMGDLLLQRFAALLSVCIGNDGTVSRLSGDEFVVTLPCCDAAKAETLARGILLALTESISLGSENIYVTSSIGIALYPSDGDNAETLMKHADCAMYAAKTEKNGYRFFDRRMDRVHSRQAAIEQALHRAIGERRFSLRYQPMFDARTKMMTGVEAFLRWSDPMLGSVPPEEFIPIAEESGQMAAIGEWVLHAACEQMHAWHENGLARVPIFVNVSARQFHQEQLVPMLRRILQQTGLQPKYLALEAKEGVVLEESDAVFAKLGALKDLGVCLSIDDFGTGGSASPTRLQELPIRTIKIDMSILLEISKPPIKAAMETISAMGRSLPIEIIAKRVETEEQFLLLERLNCTNVQGCLFSQPLSAEQFEHAYLYALALDHQA</sequence>
<dbReference type="Pfam" id="PF00563">
    <property type="entry name" value="EAL"/>
    <property type="match status" value="1"/>
</dbReference>
<dbReference type="Gene3D" id="3.20.20.450">
    <property type="entry name" value="EAL domain"/>
    <property type="match status" value="1"/>
</dbReference>
<dbReference type="SUPFAM" id="SSF55073">
    <property type="entry name" value="Nucleotide cyclase"/>
    <property type="match status" value="1"/>
</dbReference>
<dbReference type="InterPro" id="IPR005330">
    <property type="entry name" value="MHYT_dom"/>
</dbReference>
<feature type="domain" description="GGDEF" evidence="5">
    <location>
        <begin position="525"/>
        <end position="656"/>
    </location>
</feature>
<dbReference type="InterPro" id="IPR013767">
    <property type="entry name" value="PAS_fold"/>
</dbReference>
<dbReference type="InterPro" id="IPR000014">
    <property type="entry name" value="PAS"/>
</dbReference>
<evidence type="ECO:0000259" key="6">
    <source>
        <dbReference type="PROSITE" id="PS50924"/>
    </source>
</evidence>
<feature type="domain" description="PAC" evidence="3">
    <location>
        <begin position="443"/>
        <end position="493"/>
    </location>
</feature>
<feature type="transmembrane region" description="Helical" evidence="1">
    <location>
        <begin position="109"/>
        <end position="130"/>
    </location>
</feature>
<dbReference type="SMART" id="SM00091">
    <property type="entry name" value="PAS"/>
    <property type="match status" value="2"/>
</dbReference>
<dbReference type="SUPFAM" id="SSF55785">
    <property type="entry name" value="PYP-like sensor domain (PAS domain)"/>
    <property type="match status" value="2"/>
</dbReference>
<feature type="transmembrane region" description="Helical" evidence="1">
    <location>
        <begin position="173"/>
        <end position="193"/>
    </location>
</feature>
<dbReference type="SUPFAM" id="SSF141868">
    <property type="entry name" value="EAL domain-like"/>
    <property type="match status" value="1"/>
</dbReference>
<evidence type="ECO:0000259" key="3">
    <source>
        <dbReference type="PROSITE" id="PS50113"/>
    </source>
</evidence>
<feature type="domain" description="PAS" evidence="2">
    <location>
        <begin position="369"/>
        <end position="439"/>
    </location>
</feature>
<dbReference type="NCBIfam" id="TIGR00229">
    <property type="entry name" value="sensory_box"/>
    <property type="match status" value="2"/>
</dbReference>
<dbReference type="GO" id="GO:0006355">
    <property type="term" value="P:regulation of DNA-templated transcription"/>
    <property type="evidence" value="ECO:0007669"/>
    <property type="project" value="InterPro"/>
</dbReference>